<evidence type="ECO:0000313" key="3">
    <source>
        <dbReference type="Proteomes" id="UP000007115"/>
    </source>
</evidence>
<dbReference type="AlphaFoldDB" id="G9MV84"/>
<proteinExistence type="predicted"/>
<keyword evidence="3" id="KW-1185">Reference proteome</keyword>
<name>G9MV84_HYPVG</name>
<comment type="caution">
    <text evidence="2">The sequence shown here is derived from an EMBL/GenBank/DDBJ whole genome shotgun (WGS) entry which is preliminary data.</text>
</comment>
<dbReference type="PANTHER" id="PTHR21248">
    <property type="entry name" value="CARDIOLIPIN SYNTHASE"/>
    <property type="match status" value="1"/>
</dbReference>
<dbReference type="GO" id="GO:0003824">
    <property type="term" value="F:catalytic activity"/>
    <property type="evidence" value="ECO:0007669"/>
    <property type="project" value="InterPro"/>
</dbReference>
<evidence type="ECO:0000313" key="2">
    <source>
        <dbReference type="EMBL" id="EHK21669.1"/>
    </source>
</evidence>
<dbReference type="PANTHER" id="PTHR21248:SF22">
    <property type="entry name" value="PHOSPHOLIPASE D"/>
    <property type="match status" value="1"/>
</dbReference>
<reference evidence="2 3" key="1">
    <citation type="journal article" date="2011" name="Genome Biol.">
        <title>Comparative genome sequence analysis underscores mycoparasitism as the ancestral life style of Trichoderma.</title>
        <authorList>
            <person name="Kubicek C.P."/>
            <person name="Herrera-Estrella A."/>
            <person name="Seidl-Seiboth V."/>
            <person name="Martinez D.A."/>
            <person name="Druzhinina I.S."/>
            <person name="Thon M."/>
            <person name="Zeilinger S."/>
            <person name="Casas-Flores S."/>
            <person name="Horwitz B.A."/>
            <person name="Mukherjee P.K."/>
            <person name="Mukherjee M."/>
            <person name="Kredics L."/>
            <person name="Alcaraz L.D."/>
            <person name="Aerts A."/>
            <person name="Antal Z."/>
            <person name="Atanasova L."/>
            <person name="Cervantes-Badillo M.G."/>
            <person name="Challacombe J."/>
            <person name="Chertkov O."/>
            <person name="McCluskey K."/>
            <person name="Coulpier F."/>
            <person name="Deshpande N."/>
            <person name="von Doehren H."/>
            <person name="Ebbole D.J."/>
            <person name="Esquivel-Naranjo E.U."/>
            <person name="Fekete E."/>
            <person name="Flipphi M."/>
            <person name="Glaser F."/>
            <person name="Gomez-Rodriguez E.Y."/>
            <person name="Gruber S."/>
            <person name="Han C."/>
            <person name="Henrissat B."/>
            <person name="Hermosa R."/>
            <person name="Hernandez-Onate M."/>
            <person name="Karaffa L."/>
            <person name="Kosti I."/>
            <person name="Le Crom S."/>
            <person name="Lindquist E."/>
            <person name="Lucas S."/>
            <person name="Luebeck M."/>
            <person name="Luebeck P.S."/>
            <person name="Margeot A."/>
            <person name="Metz B."/>
            <person name="Misra M."/>
            <person name="Nevalainen H."/>
            <person name="Omann M."/>
            <person name="Packer N."/>
            <person name="Perrone G."/>
            <person name="Uresti-Rivera E.E."/>
            <person name="Salamov A."/>
            <person name="Schmoll M."/>
            <person name="Seiboth B."/>
            <person name="Shapiro H."/>
            <person name="Sukno S."/>
            <person name="Tamayo-Ramos J.A."/>
            <person name="Tisch D."/>
            <person name="Wiest A."/>
            <person name="Wilkinson H.H."/>
            <person name="Zhang M."/>
            <person name="Coutinho P.M."/>
            <person name="Kenerley C.M."/>
            <person name="Monte E."/>
            <person name="Baker S.E."/>
            <person name="Grigoriev I.V."/>
        </authorList>
    </citation>
    <scope>NUCLEOTIDE SEQUENCE [LARGE SCALE GENOMIC DNA]</scope>
    <source>
        <strain evidence="3">Gv29-8 / FGSC 10586</strain>
    </source>
</reference>
<dbReference type="eggNOG" id="ENOG502RQGQ">
    <property type="taxonomic scope" value="Eukaryota"/>
</dbReference>
<sequence length="1179" mass="129462">MAQAQKFHDFVLWNEFTLNFTVLPDQPLRFLQNGSDNVDTVGLCLAGNSTLPDYFRLVPIDSSDASKGYYLWSGSLYVSKYVDTVRGQDCVLGKPDIKDALIWYPTFLSGSTFTLGSPGYINPRHPGTPVPNPLLSCSTTTATTQVGNTGVPDQSTLQIPTTGRTIAKIRALHRDWHNLFQAIKFPLNLVDGTSLRFDVNPPTDPIQQTFLTPEGDGTLLFQFVALDPNDFRQGYYLTSSDRITDNTGHAPPFLPRILSDSTFMLQDKNHWGDCLTQPKSEDGSQDLDVVVYLPIGFREGLGPIHRIFKLPTWAMRMMRMMYFPESTPINLGIPGLNSFVQASGNMSLKCLPRASATGPSIISLQPQNSAMAFSGYIMTVQGNLYVKFVQGEQTTILTDQISQATPLCLVGHNDGTISFWNCMSNHVISTTTIGSDTVVVFKELDDLSVLEPRWSVGSPVTPSSVSRLDIGGPNDTFHVRPILDVLNHEYYSKKGRTWNVSYNNSLTPDWVITTPNHPFASYSDFEMPIADTVEHNGFFLKPFVSGEPIDPRHPAVDIASSVQSPGNSPLKLHAGHSRRIYEEMYNMITSGTKFVDIMSMLMQNDTPTGQFKAAVRNAITYLSNKPGAEHLKMRIMFGAPLTFVGNLDYPSEAPGPFRAADVLLSDLTRDITNANCQMTIYVGYSCWDSPFTWNHAKIIAVDGSSAMTGGHNMWYHAYLGQNPRFDATMKLSGLAAEDAHLFAETVWNASIQKPYSIPFNPTDPGSEASPSFVSGAAMLPNRRYVTQAAANPPSRLYSATIPVSPSDPARMSGSGVPVLSVARMLDDAPGAAPGDKALVALLDSATSTIYISGQGLKDHTFELVRNYWIDDFMSAIGRALKRGVQVKIFLSSIDAGSYAGDQPTVVIEKIGNGLSGMTPGAARVVLQRLSVQSFPSSSRWGLNPNIDGQRGIGNHAKLICVDSRAVSIGSQNFYPSWPAQLSEFTYIFESQTQAQQLMDSYFTPLAAWCDLSPTATLVCKFTSESTVDQVYLAVNDIQIWPTNATYKEMVENQVEQLSVDLQTFTGNDEDVVVSIYDYDFITADDRLKEFRFNKDVLDGTRPGDITRMDGTDVGGEGGSYSITWSYSITTIAVPNAQTSSTSIKNPVVSHDHLEVTRKAKVVNESRRTTLIVVNESLAP</sequence>
<dbReference type="RefSeq" id="XP_013955862.1">
    <property type="nucleotide sequence ID" value="XM_014100387.1"/>
</dbReference>
<dbReference type="VEuPathDB" id="FungiDB:TRIVIDRAFT_201824"/>
<feature type="domain" description="PLD phosphodiesterase" evidence="1">
    <location>
        <begin position="954"/>
        <end position="977"/>
    </location>
</feature>
<accession>G9MV84</accession>
<gene>
    <name evidence="2" type="ORF">TRIVIDRAFT_201824</name>
</gene>
<dbReference type="Gene3D" id="3.30.870.10">
    <property type="entry name" value="Endonuclease Chain A"/>
    <property type="match status" value="2"/>
</dbReference>
<dbReference type="SMART" id="SM00155">
    <property type="entry name" value="PLDc"/>
    <property type="match status" value="2"/>
</dbReference>
<dbReference type="OrthoDB" id="36970at2759"/>
<dbReference type="InParanoid" id="G9MV84"/>
<dbReference type="SUPFAM" id="SSF56024">
    <property type="entry name" value="Phospholipase D/nuclease"/>
    <property type="match status" value="2"/>
</dbReference>
<dbReference type="GeneID" id="25790171"/>
<dbReference type="OMA" id="CKFTSES"/>
<dbReference type="PROSITE" id="PS50035">
    <property type="entry name" value="PLD"/>
    <property type="match status" value="1"/>
</dbReference>
<dbReference type="HOGENOM" id="CLU_273736_0_0_1"/>
<dbReference type="EMBL" id="ABDF02000067">
    <property type="protein sequence ID" value="EHK21669.1"/>
    <property type="molecule type" value="Genomic_DNA"/>
</dbReference>
<protein>
    <recommendedName>
        <fullName evidence="1">PLD phosphodiesterase domain-containing protein</fullName>
    </recommendedName>
</protein>
<dbReference type="Proteomes" id="UP000007115">
    <property type="component" value="Unassembled WGS sequence"/>
</dbReference>
<dbReference type="InterPro" id="IPR001736">
    <property type="entry name" value="PLipase_D/transphosphatidylase"/>
</dbReference>
<organism evidence="2 3">
    <name type="scientific">Hypocrea virens (strain Gv29-8 / FGSC 10586)</name>
    <name type="common">Gliocladium virens</name>
    <name type="synonym">Trichoderma virens</name>
    <dbReference type="NCBI Taxonomy" id="413071"/>
    <lineage>
        <taxon>Eukaryota</taxon>
        <taxon>Fungi</taxon>
        <taxon>Dikarya</taxon>
        <taxon>Ascomycota</taxon>
        <taxon>Pezizomycotina</taxon>
        <taxon>Sordariomycetes</taxon>
        <taxon>Hypocreomycetidae</taxon>
        <taxon>Hypocreales</taxon>
        <taxon>Hypocreaceae</taxon>
        <taxon>Trichoderma</taxon>
    </lineage>
</organism>
<evidence type="ECO:0000259" key="1">
    <source>
        <dbReference type="PROSITE" id="PS50035"/>
    </source>
</evidence>